<feature type="compositionally biased region" description="Basic and acidic residues" evidence="6">
    <location>
        <begin position="365"/>
        <end position="375"/>
    </location>
</feature>
<feature type="transmembrane region" description="Helical" evidence="7">
    <location>
        <begin position="132"/>
        <end position="150"/>
    </location>
</feature>
<comment type="similarity">
    <text evidence="5">Belongs to the SAT4 family.</text>
</comment>
<dbReference type="InterPro" id="IPR052337">
    <property type="entry name" value="SAT4-like"/>
</dbReference>
<dbReference type="EMBL" id="QVQW01000042">
    <property type="protein sequence ID" value="RKU43465.1"/>
    <property type="molecule type" value="Genomic_DNA"/>
</dbReference>
<evidence type="ECO:0000259" key="8">
    <source>
        <dbReference type="Pfam" id="PF20684"/>
    </source>
</evidence>
<evidence type="ECO:0000256" key="2">
    <source>
        <dbReference type="ARBA" id="ARBA00022692"/>
    </source>
</evidence>
<protein>
    <recommendedName>
        <fullName evidence="8">Rhodopsin domain-containing protein</fullName>
    </recommendedName>
</protein>
<feature type="region of interest" description="Disordered" evidence="6">
    <location>
        <begin position="358"/>
        <end position="387"/>
    </location>
</feature>
<dbReference type="OrthoDB" id="3923077at2759"/>
<dbReference type="PANTHER" id="PTHR33048:SF93">
    <property type="entry name" value="INTEGRAL MEMBRANE PROTEIN"/>
    <property type="match status" value="1"/>
</dbReference>
<evidence type="ECO:0000256" key="1">
    <source>
        <dbReference type="ARBA" id="ARBA00004141"/>
    </source>
</evidence>
<evidence type="ECO:0000256" key="6">
    <source>
        <dbReference type="SAM" id="MobiDB-lite"/>
    </source>
</evidence>
<evidence type="ECO:0000313" key="9">
    <source>
        <dbReference type="EMBL" id="RKU43465.1"/>
    </source>
</evidence>
<organism evidence="9 10">
    <name type="scientific">Coniochaeta pulveracea</name>
    <dbReference type="NCBI Taxonomy" id="177199"/>
    <lineage>
        <taxon>Eukaryota</taxon>
        <taxon>Fungi</taxon>
        <taxon>Dikarya</taxon>
        <taxon>Ascomycota</taxon>
        <taxon>Pezizomycotina</taxon>
        <taxon>Sordariomycetes</taxon>
        <taxon>Sordariomycetidae</taxon>
        <taxon>Coniochaetales</taxon>
        <taxon>Coniochaetaceae</taxon>
        <taxon>Coniochaeta</taxon>
    </lineage>
</organism>
<evidence type="ECO:0000256" key="5">
    <source>
        <dbReference type="ARBA" id="ARBA00038359"/>
    </source>
</evidence>
<feature type="transmembrane region" description="Helical" evidence="7">
    <location>
        <begin position="94"/>
        <end position="112"/>
    </location>
</feature>
<dbReference type="GO" id="GO:0016020">
    <property type="term" value="C:membrane"/>
    <property type="evidence" value="ECO:0007669"/>
    <property type="project" value="UniProtKB-SubCell"/>
</dbReference>
<keyword evidence="10" id="KW-1185">Reference proteome</keyword>
<feature type="domain" description="Rhodopsin" evidence="8">
    <location>
        <begin position="76"/>
        <end position="312"/>
    </location>
</feature>
<evidence type="ECO:0000256" key="7">
    <source>
        <dbReference type="SAM" id="Phobius"/>
    </source>
</evidence>
<accession>A0A420Y6F7</accession>
<dbReference type="InterPro" id="IPR049326">
    <property type="entry name" value="Rhodopsin_dom_fungi"/>
</dbReference>
<evidence type="ECO:0000256" key="3">
    <source>
        <dbReference type="ARBA" id="ARBA00022989"/>
    </source>
</evidence>
<name>A0A420Y6F7_9PEZI</name>
<gene>
    <name evidence="9" type="ORF">DL546_001409</name>
</gene>
<keyword evidence="4 7" id="KW-0472">Membrane</keyword>
<feature type="transmembrane region" description="Helical" evidence="7">
    <location>
        <begin position="218"/>
        <end position="238"/>
    </location>
</feature>
<dbReference type="PANTHER" id="PTHR33048">
    <property type="entry name" value="PTH11-LIKE INTEGRAL MEMBRANE PROTEIN (AFU_ORTHOLOGUE AFUA_5G11245)"/>
    <property type="match status" value="1"/>
</dbReference>
<sequence length="445" mass="50115">MICWTRVSFMTYPAARSRSFFYFSDACSPPWKCLTSADVSCMQLDGPSHNAKMDRGVQLVTAIWVLTILSLGLVALRLYTRIRIVRFIGTEDHLYAWTGVLLLVFACSLQLAQHYGLGKDFWKLSPESSSQAIFWTYVANTFAITGNCFAKLSMASFLLRVVQLRWQRVSLWILVLITAGTSVAWVIMLWNQTTPIKASWDPLRTPGKWNIQIKPMSIGLGVWSSACDFFFAIFPWMFIWSLRMPRREKILLASGMSLGVIAGACGITRTVVLSRVDVFNYTLNFVTYFAWAGAEIAVAMICLGVPTLRPLYLKQRGQLSIGYNSHARRSREDEEDELPRFTMVDQKPPIAFDFEPAPSEPDSLSTHDGKVERTHNLSRPPMAHVKGPGAAYDSVDEIFSLYNQNAERAGTAGSSHSHNSGVIWVQSEVQVSRDDLEKQDWPLRA</sequence>
<reference evidence="9 10" key="1">
    <citation type="submission" date="2018-08" db="EMBL/GenBank/DDBJ databases">
        <title>Draft genome of the lignicolous fungus Coniochaeta pulveracea.</title>
        <authorList>
            <person name="Borstlap C.J."/>
            <person name="De Witt R.N."/>
            <person name="Botha A."/>
            <person name="Volschenk H."/>
        </authorList>
    </citation>
    <scope>NUCLEOTIDE SEQUENCE [LARGE SCALE GENOMIC DNA]</scope>
    <source>
        <strain evidence="9 10">CAB683</strain>
    </source>
</reference>
<feature type="transmembrane region" description="Helical" evidence="7">
    <location>
        <begin position="171"/>
        <end position="190"/>
    </location>
</feature>
<keyword evidence="3 7" id="KW-1133">Transmembrane helix</keyword>
<dbReference type="AlphaFoldDB" id="A0A420Y6F7"/>
<feature type="transmembrane region" description="Helical" evidence="7">
    <location>
        <begin position="250"/>
        <end position="273"/>
    </location>
</feature>
<feature type="transmembrane region" description="Helical" evidence="7">
    <location>
        <begin position="62"/>
        <end position="82"/>
    </location>
</feature>
<evidence type="ECO:0000313" key="10">
    <source>
        <dbReference type="Proteomes" id="UP000275385"/>
    </source>
</evidence>
<proteinExistence type="inferred from homology"/>
<comment type="subcellular location">
    <subcellularLocation>
        <location evidence="1">Membrane</location>
        <topology evidence="1">Multi-pass membrane protein</topology>
    </subcellularLocation>
</comment>
<dbReference type="Proteomes" id="UP000275385">
    <property type="component" value="Unassembled WGS sequence"/>
</dbReference>
<evidence type="ECO:0000256" key="4">
    <source>
        <dbReference type="ARBA" id="ARBA00023136"/>
    </source>
</evidence>
<feature type="transmembrane region" description="Helical" evidence="7">
    <location>
        <begin position="285"/>
        <end position="308"/>
    </location>
</feature>
<keyword evidence="2 7" id="KW-0812">Transmembrane</keyword>
<dbReference type="Pfam" id="PF20684">
    <property type="entry name" value="Fung_rhodopsin"/>
    <property type="match status" value="1"/>
</dbReference>
<comment type="caution">
    <text evidence="9">The sequence shown here is derived from an EMBL/GenBank/DDBJ whole genome shotgun (WGS) entry which is preliminary data.</text>
</comment>